<dbReference type="Pfam" id="PF13007">
    <property type="entry name" value="LZ_Tnp_IS66"/>
    <property type="match status" value="1"/>
</dbReference>
<dbReference type="PANTHER" id="PTHR33678:SF1">
    <property type="entry name" value="BLL1576 PROTEIN"/>
    <property type="match status" value="1"/>
</dbReference>
<dbReference type="RefSeq" id="WP_320426037.1">
    <property type="nucleotide sequence ID" value="NZ_JAXCLA010000009.1"/>
</dbReference>
<dbReference type="Pfam" id="PF13005">
    <property type="entry name" value="zf-IS66"/>
    <property type="match status" value="1"/>
</dbReference>
<feature type="domain" description="Transposase TnpC homeodomain" evidence="4">
    <location>
        <begin position="51"/>
        <end position="124"/>
    </location>
</feature>
<dbReference type="InterPro" id="IPR024474">
    <property type="entry name" value="Znf_dom_IS66"/>
</dbReference>
<dbReference type="PANTHER" id="PTHR33678">
    <property type="entry name" value="BLL1576 PROTEIN"/>
    <property type="match status" value="1"/>
</dbReference>
<feature type="domain" description="Transposase IS66 C-terminal" evidence="5">
    <location>
        <begin position="482"/>
        <end position="519"/>
    </location>
</feature>
<evidence type="ECO:0000313" key="6">
    <source>
        <dbReference type="EMBL" id="MDY0748073.1"/>
    </source>
</evidence>
<organism evidence="6 7">
    <name type="scientific">Roseateles agri</name>
    <dbReference type="NCBI Taxonomy" id="3098619"/>
    <lineage>
        <taxon>Bacteria</taxon>
        <taxon>Pseudomonadati</taxon>
        <taxon>Pseudomonadota</taxon>
        <taxon>Betaproteobacteria</taxon>
        <taxon>Burkholderiales</taxon>
        <taxon>Sphaerotilaceae</taxon>
        <taxon>Roseateles</taxon>
    </lineage>
</organism>
<feature type="compositionally biased region" description="Basic and acidic residues" evidence="1">
    <location>
        <begin position="100"/>
        <end position="112"/>
    </location>
</feature>
<feature type="domain" description="Transposase IS66 central" evidence="2">
    <location>
        <begin position="188"/>
        <end position="475"/>
    </location>
</feature>
<evidence type="ECO:0000259" key="3">
    <source>
        <dbReference type="Pfam" id="PF13005"/>
    </source>
</evidence>
<dbReference type="InterPro" id="IPR039552">
    <property type="entry name" value="IS66_C"/>
</dbReference>
<feature type="compositionally biased region" description="Basic and acidic residues" evidence="1">
    <location>
        <begin position="121"/>
        <end position="130"/>
    </location>
</feature>
<dbReference type="EMBL" id="JAXCLA010000009">
    <property type="protein sequence ID" value="MDY0748073.1"/>
    <property type="molecule type" value="Genomic_DNA"/>
</dbReference>
<name>A0ABU5DP33_9BURK</name>
<dbReference type="Pfam" id="PF03050">
    <property type="entry name" value="DDE_Tnp_IS66"/>
    <property type="match status" value="1"/>
</dbReference>
<sequence>MAVATPFSAEDLASLEAAGLGHIGAKVRALLDRQAHDRHEIEWRDAKIEKLTFEMAQLRRVKFGKKSEQFDAEQKALFDEAVDADLAALEAQLAELMAAKRKDTEPAPERSKRAALPAHLPRVERHHEPSDTTCPCGCQMTRIGEDVSEKLDYTPGSFTVERHVRGKWACAKCRTLTQAPVPAEIIDKGLPTSGLLAHVLVAKHSDHLPLYRQEAIFERAGLAIPRSTLAAWVGVCGVRLQPLVDAMKADLLRLPVLHADETPVAMLAPGTGKTHRAYLWAYASGAFEHMRAVVYDFTESRSGQHPRTFLGHGTDSAWKGSLVCDDYSGYKALFLDGGITEVGCMAHARRKFVELHLANKSTLAATAIEFIGQLYGIEREVKDVAAEGRLRERRTRAVPIAKALHEWLLEYRPKVPDGSATAKAMDYSLNRWAALKRYLDDPALPIDNNFDEQQIRPWATGRKNWLFVGTLLAGQRAAAIMSLIQSAKLNGHDPYAYLRDVLTRLPTHKNSELGELLPHRWHPVYQPAVE</sequence>
<evidence type="ECO:0000313" key="7">
    <source>
        <dbReference type="Proteomes" id="UP001285263"/>
    </source>
</evidence>
<dbReference type="NCBIfam" id="NF033517">
    <property type="entry name" value="transpos_IS66"/>
    <property type="match status" value="1"/>
</dbReference>
<dbReference type="InterPro" id="IPR004291">
    <property type="entry name" value="Transposase_IS66_central"/>
</dbReference>
<dbReference type="Proteomes" id="UP001285263">
    <property type="component" value="Unassembled WGS sequence"/>
</dbReference>
<evidence type="ECO:0000259" key="5">
    <source>
        <dbReference type="Pfam" id="PF13817"/>
    </source>
</evidence>
<dbReference type="InterPro" id="IPR024463">
    <property type="entry name" value="Transposase_TnpC_homeodom"/>
</dbReference>
<gene>
    <name evidence="6" type="ORF">SNE35_26470</name>
</gene>
<comment type="caution">
    <text evidence="6">The sequence shown here is derived from an EMBL/GenBank/DDBJ whole genome shotgun (WGS) entry which is preliminary data.</text>
</comment>
<dbReference type="InterPro" id="IPR052344">
    <property type="entry name" value="Transposase-related"/>
</dbReference>
<feature type="region of interest" description="Disordered" evidence="1">
    <location>
        <begin position="100"/>
        <end position="133"/>
    </location>
</feature>
<proteinExistence type="predicted"/>
<accession>A0ABU5DP33</accession>
<keyword evidence="7" id="KW-1185">Reference proteome</keyword>
<feature type="domain" description="Transposase IS66 zinc-finger binding" evidence="3">
    <location>
        <begin position="131"/>
        <end position="173"/>
    </location>
</feature>
<evidence type="ECO:0000256" key="1">
    <source>
        <dbReference type="SAM" id="MobiDB-lite"/>
    </source>
</evidence>
<reference evidence="6 7" key="1">
    <citation type="submission" date="2023-11" db="EMBL/GenBank/DDBJ databases">
        <title>Paucibacter sp. nov., isolated from fresh soil in Korea.</title>
        <authorList>
            <person name="Le N.T.T."/>
        </authorList>
    </citation>
    <scope>NUCLEOTIDE SEQUENCE [LARGE SCALE GENOMIC DNA]</scope>
    <source>
        <strain evidence="6 7">R3-3</strain>
    </source>
</reference>
<evidence type="ECO:0000259" key="2">
    <source>
        <dbReference type="Pfam" id="PF03050"/>
    </source>
</evidence>
<dbReference type="Pfam" id="PF13817">
    <property type="entry name" value="DDE_Tnp_IS66_C"/>
    <property type="match status" value="1"/>
</dbReference>
<protein>
    <submittedName>
        <fullName evidence="6">IS66 family transposase</fullName>
    </submittedName>
</protein>
<evidence type="ECO:0000259" key="4">
    <source>
        <dbReference type="Pfam" id="PF13007"/>
    </source>
</evidence>